<keyword evidence="7" id="KW-0436">Ligase</keyword>
<dbReference type="RefSeq" id="WP_111635966.1">
    <property type="nucleotide sequence ID" value="NZ_QLLR01000035.1"/>
</dbReference>
<evidence type="ECO:0000256" key="1">
    <source>
        <dbReference type="ARBA" id="ARBA00004141"/>
    </source>
</evidence>
<dbReference type="EMBL" id="QLLR01000035">
    <property type="protein sequence ID" value="RAJ22841.1"/>
    <property type="molecule type" value="Genomic_DNA"/>
</dbReference>
<dbReference type="InterPro" id="IPR051533">
    <property type="entry name" value="WaaL-like"/>
</dbReference>
<feature type="transmembrane region" description="Helical" evidence="5">
    <location>
        <begin position="117"/>
        <end position="144"/>
    </location>
</feature>
<dbReference type="PANTHER" id="PTHR37422">
    <property type="entry name" value="TEICHURONIC ACID BIOSYNTHESIS PROTEIN TUAE"/>
    <property type="match status" value="1"/>
</dbReference>
<protein>
    <submittedName>
        <fullName evidence="7">O-antigen ligase-like membrane protein</fullName>
    </submittedName>
</protein>
<feature type="transmembrane region" description="Helical" evidence="5">
    <location>
        <begin position="449"/>
        <end position="466"/>
    </location>
</feature>
<evidence type="ECO:0000313" key="8">
    <source>
        <dbReference type="Proteomes" id="UP000249754"/>
    </source>
</evidence>
<reference evidence="7 8" key="1">
    <citation type="submission" date="2018-06" db="EMBL/GenBank/DDBJ databases">
        <title>Genomic Encyclopedia of Archaeal and Bacterial Type Strains, Phase II (KMG-II): from individual species to whole genera.</title>
        <authorList>
            <person name="Goeker M."/>
        </authorList>
    </citation>
    <scope>NUCLEOTIDE SEQUENCE [LARGE SCALE GENOMIC DNA]</scope>
    <source>
        <strain evidence="7 8">DSM 14825</strain>
    </source>
</reference>
<dbReference type="STRING" id="188932.AY601_0192"/>
<feature type="transmembrane region" description="Helical" evidence="5">
    <location>
        <begin position="150"/>
        <end position="166"/>
    </location>
</feature>
<feature type="transmembrane region" description="Helical" evidence="5">
    <location>
        <begin position="230"/>
        <end position="252"/>
    </location>
</feature>
<dbReference type="PANTHER" id="PTHR37422:SF13">
    <property type="entry name" value="LIPOPOLYSACCHARIDE BIOSYNTHESIS PROTEIN PA4999-RELATED"/>
    <property type="match status" value="1"/>
</dbReference>
<feature type="transmembrane region" description="Helical" evidence="5">
    <location>
        <begin position="387"/>
        <end position="406"/>
    </location>
</feature>
<feature type="transmembrane region" description="Helical" evidence="5">
    <location>
        <begin position="15"/>
        <end position="31"/>
    </location>
</feature>
<dbReference type="Pfam" id="PF04932">
    <property type="entry name" value="Wzy_C"/>
    <property type="match status" value="1"/>
</dbReference>
<feature type="transmembrane region" description="Helical" evidence="5">
    <location>
        <begin position="62"/>
        <end position="78"/>
    </location>
</feature>
<organism evidence="7 8">
    <name type="scientific">Pedobacter cryoconitis</name>
    <dbReference type="NCBI Taxonomy" id="188932"/>
    <lineage>
        <taxon>Bacteria</taxon>
        <taxon>Pseudomonadati</taxon>
        <taxon>Bacteroidota</taxon>
        <taxon>Sphingobacteriia</taxon>
        <taxon>Sphingobacteriales</taxon>
        <taxon>Sphingobacteriaceae</taxon>
        <taxon>Pedobacter</taxon>
    </lineage>
</organism>
<evidence type="ECO:0000256" key="2">
    <source>
        <dbReference type="ARBA" id="ARBA00022692"/>
    </source>
</evidence>
<feature type="transmembrane region" description="Helical" evidence="5">
    <location>
        <begin position="37"/>
        <end position="55"/>
    </location>
</feature>
<feature type="domain" description="O-antigen ligase-related" evidence="6">
    <location>
        <begin position="263"/>
        <end position="400"/>
    </location>
</feature>
<accession>A0A327S1V2</accession>
<dbReference type="AlphaFoldDB" id="A0A327S1V2"/>
<evidence type="ECO:0000256" key="5">
    <source>
        <dbReference type="SAM" id="Phobius"/>
    </source>
</evidence>
<dbReference type="GO" id="GO:0016874">
    <property type="term" value="F:ligase activity"/>
    <property type="evidence" value="ECO:0007669"/>
    <property type="project" value="UniProtKB-KW"/>
</dbReference>
<evidence type="ECO:0000256" key="3">
    <source>
        <dbReference type="ARBA" id="ARBA00022989"/>
    </source>
</evidence>
<dbReference type="InterPro" id="IPR007016">
    <property type="entry name" value="O-antigen_ligase-rel_domated"/>
</dbReference>
<name>A0A327S1V2_9SPHI</name>
<gene>
    <name evidence="7" type="ORF">LY11_04643</name>
</gene>
<feature type="transmembrane region" description="Helical" evidence="5">
    <location>
        <begin position="84"/>
        <end position="105"/>
    </location>
</feature>
<sequence length="495" mass="55232">MQRDSNHLFLKKSRIKFLIFGLLIAGISSFATAKLELLVPVVLALLAVFTVYLIFLFRNPKVGLVTLVIYCFLLGFLGREIGGLSYGMGIELLLILTWLSSLIYYKKEDWLVIRNDLSLLFLIWFIVSVIEVINPAGASVMGWLMEIRPVALYPVLLIPLSFIVFNKKSDLDLFIKLILGLALVAALNGIKQIHFGLFPGEQRFIDGPGGATHLIFGKLRAFSFYDAGQFGAFEAVFVVMAVVLALGSSTLWKKVTLLTLAGIYGYAMLLSGTRGAFFALVVAAVFAIFLTKNFKVLFFGGLFMAVFLGGLKYTTIGSNYYEINRFRSSMDPEDPSLNVRFNTQRILREYLSSRPFGGGLGVLGAYSEYNQDKFLSIIQPDSYWVKIWAMYGIVGLTLWFSMLMYILGKCCGIIWMIQDKKLKVKLIAILSASAGIFFCSYGNEVINNMPSSLIVCISFVLVYLGPKFDKEIAQENLLIDTNNPDHNSLIVVKPI</sequence>
<evidence type="ECO:0000256" key="4">
    <source>
        <dbReference type="ARBA" id="ARBA00023136"/>
    </source>
</evidence>
<keyword evidence="3 5" id="KW-1133">Transmembrane helix</keyword>
<proteinExistence type="predicted"/>
<dbReference type="OrthoDB" id="783093at2"/>
<feature type="transmembrane region" description="Helical" evidence="5">
    <location>
        <begin position="350"/>
        <end position="367"/>
    </location>
</feature>
<feature type="transmembrane region" description="Helical" evidence="5">
    <location>
        <begin position="173"/>
        <end position="190"/>
    </location>
</feature>
<feature type="transmembrane region" description="Helical" evidence="5">
    <location>
        <begin position="264"/>
        <end position="290"/>
    </location>
</feature>
<comment type="subcellular location">
    <subcellularLocation>
        <location evidence="1">Membrane</location>
        <topology evidence="1">Multi-pass membrane protein</topology>
    </subcellularLocation>
</comment>
<evidence type="ECO:0000313" key="7">
    <source>
        <dbReference type="EMBL" id="RAJ22841.1"/>
    </source>
</evidence>
<feature type="transmembrane region" description="Helical" evidence="5">
    <location>
        <begin position="296"/>
        <end position="321"/>
    </location>
</feature>
<feature type="transmembrane region" description="Helical" evidence="5">
    <location>
        <begin position="426"/>
        <end position="443"/>
    </location>
</feature>
<evidence type="ECO:0000259" key="6">
    <source>
        <dbReference type="Pfam" id="PF04932"/>
    </source>
</evidence>
<keyword evidence="2 5" id="KW-0812">Transmembrane</keyword>
<dbReference type="Proteomes" id="UP000249754">
    <property type="component" value="Unassembled WGS sequence"/>
</dbReference>
<keyword evidence="4 5" id="KW-0472">Membrane</keyword>
<comment type="caution">
    <text evidence="7">The sequence shown here is derived from an EMBL/GenBank/DDBJ whole genome shotgun (WGS) entry which is preliminary data.</text>
</comment>
<dbReference type="GO" id="GO:0016020">
    <property type="term" value="C:membrane"/>
    <property type="evidence" value="ECO:0007669"/>
    <property type="project" value="UniProtKB-SubCell"/>
</dbReference>